<feature type="binding site" evidence="2">
    <location>
        <position position="60"/>
    </location>
    <ligand>
        <name>Zn(2+)</name>
        <dbReference type="ChEBI" id="CHEBI:29105"/>
        <label>2</label>
    </ligand>
</feature>
<accession>A0A2N4UKH8</accession>
<proteinExistence type="predicted"/>
<dbReference type="InterPro" id="IPR007035">
    <property type="entry name" value="Peptidase_M55"/>
</dbReference>
<feature type="binding site" evidence="2">
    <location>
        <position position="8"/>
    </location>
    <ligand>
        <name>Zn(2+)</name>
        <dbReference type="ChEBI" id="CHEBI:29105"/>
        <label>2</label>
    </ligand>
</feature>
<dbReference type="Gene3D" id="3.40.50.10780">
    <property type="entry name" value="Dipeptide transport protein"/>
    <property type="match status" value="1"/>
</dbReference>
<dbReference type="CDD" id="cd08663">
    <property type="entry name" value="DAP_dppA_1"/>
    <property type="match status" value="1"/>
</dbReference>
<organism evidence="3 4">
    <name type="scientific">Pollutimonas nitritireducens</name>
    <dbReference type="NCBI Taxonomy" id="2045209"/>
    <lineage>
        <taxon>Bacteria</taxon>
        <taxon>Pseudomonadati</taxon>
        <taxon>Pseudomonadota</taxon>
        <taxon>Betaproteobacteria</taxon>
        <taxon>Burkholderiales</taxon>
        <taxon>Alcaligenaceae</taxon>
        <taxon>Pollutimonas</taxon>
    </lineage>
</organism>
<evidence type="ECO:0000256" key="2">
    <source>
        <dbReference type="PIRSR" id="PIRSR015853-2"/>
    </source>
</evidence>
<feature type="binding site" evidence="2">
    <location>
        <position position="8"/>
    </location>
    <ligand>
        <name>Zn(2+)</name>
        <dbReference type="ChEBI" id="CHEBI:29105"/>
        <label>1</label>
    </ligand>
</feature>
<name>A0A2N4UKH8_9BURK</name>
<dbReference type="RefSeq" id="WP_102067991.1">
    <property type="nucleotide sequence ID" value="NZ_PDNV01000001.1"/>
</dbReference>
<dbReference type="EMBL" id="PDNV01000001">
    <property type="protein sequence ID" value="PLC55510.1"/>
    <property type="molecule type" value="Genomic_DNA"/>
</dbReference>
<keyword evidence="2" id="KW-0479">Metal-binding</keyword>
<evidence type="ECO:0000256" key="1">
    <source>
        <dbReference type="PIRSR" id="PIRSR015853-1"/>
    </source>
</evidence>
<feature type="binding site" evidence="2">
    <location>
        <position position="134"/>
    </location>
    <ligand>
        <name>Zn(2+)</name>
        <dbReference type="ChEBI" id="CHEBI:29105"/>
        <label>2</label>
    </ligand>
</feature>
<dbReference type="Gene3D" id="3.30.1360.130">
    <property type="entry name" value="Dipeptide transport protein"/>
    <property type="match status" value="1"/>
</dbReference>
<feature type="binding site" evidence="2">
    <location>
        <position position="10"/>
    </location>
    <ligand>
        <name>Zn(2+)</name>
        <dbReference type="ChEBI" id="CHEBI:29105"/>
        <label>1</label>
    </ligand>
</feature>
<dbReference type="PIRSF" id="PIRSF015853">
    <property type="entry name" value="Pep_DppA"/>
    <property type="match status" value="1"/>
</dbReference>
<dbReference type="InterPro" id="IPR027476">
    <property type="entry name" value="DppA_N"/>
</dbReference>
<keyword evidence="3" id="KW-0645">Protease</keyword>
<dbReference type="OrthoDB" id="9785420at2"/>
<dbReference type="GO" id="GO:0004177">
    <property type="term" value="F:aminopeptidase activity"/>
    <property type="evidence" value="ECO:0007669"/>
    <property type="project" value="UniProtKB-KW"/>
</dbReference>
<feature type="active site" description="Nucleophile" evidence="1">
    <location>
        <position position="115"/>
    </location>
</feature>
<keyword evidence="3" id="KW-0378">Hydrolase</keyword>
<dbReference type="Proteomes" id="UP000234328">
    <property type="component" value="Unassembled WGS sequence"/>
</dbReference>
<keyword evidence="4" id="KW-1185">Reference proteome</keyword>
<feature type="binding site" evidence="2">
    <location>
        <position position="104"/>
    </location>
    <ligand>
        <name>Zn(2+)</name>
        <dbReference type="ChEBI" id="CHEBI:29105"/>
        <label>2</label>
    </ligand>
</feature>
<sequence>MRVLVSVDIEGVAGVTHAEQTRSGNGEYERARRWMTSEANAAIRGAFDGGATHVMVNDSHGSFRNLLLDELDERAEMVTGKPRYMGMMAGVEHGCDAVFMVGYHARAQERGILAHTINSFAFRRVVVNGAELGEAGLYGALAGEHGVPVALLTGDDIFLAETEAMFPGVVTVQTKRAQGNATCVSLSPARACALIQQASVAAIGNVSSLKPLRLDGPIFECELTTQTPGQADLFCQLPTVSRINGNTLNFKTESVYDVVRTLNCFSAMSFMLR</sequence>
<keyword evidence="2" id="KW-0862">Zinc</keyword>
<comment type="caution">
    <text evidence="3">The sequence shown here is derived from an EMBL/GenBank/DDBJ whole genome shotgun (WGS) entry which is preliminary data.</text>
</comment>
<evidence type="ECO:0000313" key="3">
    <source>
        <dbReference type="EMBL" id="PLC55510.1"/>
    </source>
</evidence>
<gene>
    <name evidence="3" type="ORF">CR155_00155</name>
</gene>
<reference evidence="3 4" key="1">
    <citation type="submission" date="2017-10" db="EMBL/GenBank/DDBJ databases">
        <title>Two draft genome sequences of Pusillimonas sp. strains isolated from a nitrate- and radionuclide-contaminated groundwater in Russia.</title>
        <authorList>
            <person name="Grouzdev D.S."/>
            <person name="Tourova T.P."/>
            <person name="Goeva M.A."/>
            <person name="Babich T.L."/>
            <person name="Sokolova D.S."/>
            <person name="Abdullin R."/>
            <person name="Poltaraus A.B."/>
            <person name="Toshchakov S.V."/>
            <person name="Nazina T.N."/>
        </authorList>
    </citation>
    <scope>NUCLEOTIDE SEQUENCE [LARGE SCALE GENOMIC DNA]</scope>
    <source>
        <strain evidence="3 4">JR1/69-2-13</strain>
    </source>
</reference>
<evidence type="ECO:0000313" key="4">
    <source>
        <dbReference type="Proteomes" id="UP000234328"/>
    </source>
</evidence>
<keyword evidence="3" id="KW-0031">Aminopeptidase</keyword>
<dbReference type="SUPFAM" id="SSF63992">
    <property type="entry name" value="Dipeptide transport protein"/>
    <property type="match status" value="1"/>
</dbReference>
<dbReference type="GO" id="GO:0046872">
    <property type="term" value="F:metal ion binding"/>
    <property type="evidence" value="ECO:0007669"/>
    <property type="project" value="UniProtKB-KW"/>
</dbReference>
<dbReference type="Pfam" id="PF04951">
    <property type="entry name" value="Peptidase_M55"/>
    <property type="match status" value="1"/>
</dbReference>
<dbReference type="InterPro" id="IPR036177">
    <property type="entry name" value="Peptidase_M55_sf"/>
</dbReference>
<dbReference type="AlphaFoldDB" id="A0A2N4UKH8"/>
<protein>
    <submittedName>
        <fullName evidence="3">Aminopeptidase</fullName>
    </submittedName>
</protein>